<name>A0A1G6RNQ9_9GAMM</name>
<evidence type="ECO:0000313" key="3">
    <source>
        <dbReference type="Proteomes" id="UP000199603"/>
    </source>
</evidence>
<evidence type="ECO:0000313" key="2">
    <source>
        <dbReference type="EMBL" id="SDD05984.1"/>
    </source>
</evidence>
<keyword evidence="3" id="KW-1185">Reference proteome</keyword>
<sequence>MSRRKPKRKARREARASKRGFAERTVRELPAVRITPEGREFVRPAVAEGAPSAVRVHNVRTMPRTPAHARAALASHAAFLAGELSEVVQQLRRIEADPDCVSLSVFRSVSEPIRRAAQVAVPELGDDVQALAQALRRSSPPPEAG</sequence>
<dbReference type="Proteomes" id="UP000199603">
    <property type="component" value="Unassembled WGS sequence"/>
</dbReference>
<dbReference type="STRING" id="265719.SAMN04488509_1014"/>
<reference evidence="2 3" key="1">
    <citation type="submission" date="2016-10" db="EMBL/GenBank/DDBJ databases">
        <authorList>
            <person name="de Groot N.N."/>
        </authorList>
    </citation>
    <scope>NUCLEOTIDE SEQUENCE [LARGE SCALE GENOMIC DNA]</scope>
    <source>
        <strain evidence="2 3">DSM 16957</strain>
    </source>
</reference>
<accession>A0A1G6RNQ9</accession>
<dbReference type="RefSeq" id="WP_091237413.1">
    <property type="nucleotide sequence ID" value="NZ_FNAG01000001.1"/>
</dbReference>
<proteinExistence type="predicted"/>
<protein>
    <submittedName>
        <fullName evidence="2">Uncharacterized protein</fullName>
    </submittedName>
</protein>
<dbReference type="EMBL" id="FNAG01000001">
    <property type="protein sequence ID" value="SDD05984.1"/>
    <property type="molecule type" value="Genomic_DNA"/>
</dbReference>
<feature type="compositionally biased region" description="Basic residues" evidence="1">
    <location>
        <begin position="1"/>
        <end position="12"/>
    </location>
</feature>
<gene>
    <name evidence="2" type="ORF">SAMN04488509_1014</name>
</gene>
<organism evidence="2 3">
    <name type="scientific">Aquimonas voraii</name>
    <dbReference type="NCBI Taxonomy" id="265719"/>
    <lineage>
        <taxon>Bacteria</taxon>
        <taxon>Pseudomonadati</taxon>
        <taxon>Pseudomonadota</taxon>
        <taxon>Gammaproteobacteria</taxon>
        <taxon>Lysobacterales</taxon>
        <taxon>Lysobacteraceae</taxon>
        <taxon>Aquimonas</taxon>
    </lineage>
</organism>
<feature type="region of interest" description="Disordered" evidence="1">
    <location>
        <begin position="1"/>
        <end position="22"/>
    </location>
</feature>
<feature type="compositionally biased region" description="Basic and acidic residues" evidence="1">
    <location>
        <begin position="13"/>
        <end position="22"/>
    </location>
</feature>
<dbReference type="AlphaFoldDB" id="A0A1G6RNQ9"/>
<evidence type="ECO:0000256" key="1">
    <source>
        <dbReference type="SAM" id="MobiDB-lite"/>
    </source>
</evidence>